<dbReference type="InterPro" id="IPR019199">
    <property type="entry name" value="Virulence_VapD/CRISPR_Cas2"/>
</dbReference>
<evidence type="ECO:0000256" key="2">
    <source>
        <dbReference type="ARBA" id="ARBA00009959"/>
    </source>
</evidence>
<dbReference type="CDD" id="cd09725">
    <property type="entry name" value="Cas2_I_II_III"/>
    <property type="match status" value="1"/>
</dbReference>
<evidence type="ECO:0000256" key="5">
    <source>
        <dbReference type="ARBA" id="ARBA00022759"/>
    </source>
</evidence>
<evidence type="ECO:0000313" key="12">
    <source>
        <dbReference type="Proteomes" id="UP000539953"/>
    </source>
</evidence>
<dbReference type="GO" id="GO:0016787">
    <property type="term" value="F:hydrolase activity"/>
    <property type="evidence" value="ECO:0007669"/>
    <property type="project" value="UniProtKB-KW"/>
</dbReference>
<dbReference type="PANTHER" id="PTHR34405">
    <property type="entry name" value="CRISPR-ASSOCIATED ENDORIBONUCLEASE CAS2"/>
    <property type="match status" value="1"/>
</dbReference>
<keyword evidence="4 9" id="KW-0479">Metal-binding</keyword>
<comment type="similarity">
    <text evidence="2 9 10">Belongs to the CRISPR-associated endoribonuclease Cas2 protein family.</text>
</comment>
<evidence type="ECO:0000256" key="4">
    <source>
        <dbReference type="ARBA" id="ARBA00022723"/>
    </source>
</evidence>
<proteinExistence type="inferred from homology"/>
<keyword evidence="12" id="KW-1185">Reference proteome</keyword>
<protein>
    <recommendedName>
        <fullName evidence="9">CRISPR-associated endoribonuclease Cas2</fullName>
        <ecNumber evidence="9">3.1.-.-</ecNumber>
    </recommendedName>
</protein>
<dbReference type="SUPFAM" id="SSF143430">
    <property type="entry name" value="TTP0101/SSO1404-like"/>
    <property type="match status" value="1"/>
</dbReference>
<evidence type="ECO:0000256" key="9">
    <source>
        <dbReference type="HAMAP-Rule" id="MF_01471"/>
    </source>
</evidence>
<evidence type="ECO:0000256" key="8">
    <source>
        <dbReference type="ARBA" id="ARBA00023118"/>
    </source>
</evidence>
<dbReference type="PANTHER" id="PTHR34405:SF3">
    <property type="entry name" value="CRISPR-ASSOCIATED ENDORIBONUCLEASE CAS2 3"/>
    <property type="match status" value="1"/>
</dbReference>
<dbReference type="InterPro" id="IPR021127">
    <property type="entry name" value="CRISPR_associated_Cas2"/>
</dbReference>
<dbReference type="GO" id="GO:0051607">
    <property type="term" value="P:defense response to virus"/>
    <property type="evidence" value="ECO:0007669"/>
    <property type="project" value="UniProtKB-UniRule"/>
</dbReference>
<keyword evidence="8 9" id="KW-0051">Antiviral defense</keyword>
<evidence type="ECO:0000256" key="10">
    <source>
        <dbReference type="PIRNR" id="PIRNR032582"/>
    </source>
</evidence>
<keyword evidence="7 9" id="KW-0460">Magnesium</keyword>
<dbReference type="Gene3D" id="3.30.70.240">
    <property type="match status" value="1"/>
</dbReference>
<dbReference type="PIRSF" id="PIRSF032582">
    <property type="entry name" value="Cas2"/>
    <property type="match status" value="1"/>
</dbReference>
<organism evidence="11 12">
    <name type="scientific">Catenisphaera adipataccumulans</name>
    <dbReference type="NCBI Taxonomy" id="700500"/>
    <lineage>
        <taxon>Bacteria</taxon>
        <taxon>Bacillati</taxon>
        <taxon>Bacillota</taxon>
        <taxon>Erysipelotrichia</taxon>
        <taxon>Erysipelotrichales</taxon>
        <taxon>Erysipelotrichaceae</taxon>
        <taxon>Catenisphaera</taxon>
    </lineage>
</organism>
<dbReference type="AlphaFoldDB" id="A0A7W8CYK9"/>
<evidence type="ECO:0000256" key="6">
    <source>
        <dbReference type="ARBA" id="ARBA00022801"/>
    </source>
</evidence>
<name>A0A7W8CYK9_9FIRM</name>
<gene>
    <name evidence="9" type="primary">cas2</name>
    <name evidence="11" type="ORF">HNQ47_001999</name>
</gene>
<evidence type="ECO:0000313" key="11">
    <source>
        <dbReference type="EMBL" id="MBB5183951.1"/>
    </source>
</evidence>
<dbReference type="HAMAP" id="MF_01471">
    <property type="entry name" value="Cas2"/>
    <property type="match status" value="1"/>
</dbReference>
<reference evidence="11 12" key="1">
    <citation type="submission" date="2020-08" db="EMBL/GenBank/DDBJ databases">
        <title>Genomic Encyclopedia of Type Strains, Phase IV (KMG-IV): sequencing the most valuable type-strain genomes for metagenomic binning, comparative biology and taxonomic classification.</title>
        <authorList>
            <person name="Goeker M."/>
        </authorList>
    </citation>
    <scope>NUCLEOTIDE SEQUENCE [LARGE SCALE GENOMIC DNA]</scope>
    <source>
        <strain evidence="11 12">DSM 25799</strain>
    </source>
</reference>
<keyword evidence="3 9" id="KW-0540">Nuclease</keyword>
<dbReference type="GO" id="GO:0046872">
    <property type="term" value="F:metal ion binding"/>
    <property type="evidence" value="ECO:0007669"/>
    <property type="project" value="UniProtKB-UniRule"/>
</dbReference>
<comment type="subunit">
    <text evidence="9">Homodimer, forms a heterotetramer with a Cas1 homodimer.</text>
</comment>
<comment type="cofactor">
    <cofactor evidence="1 9">
        <name>Mg(2+)</name>
        <dbReference type="ChEBI" id="CHEBI:18420"/>
    </cofactor>
</comment>
<dbReference type="EC" id="3.1.-.-" evidence="9"/>
<dbReference type="Proteomes" id="UP000539953">
    <property type="component" value="Unassembled WGS sequence"/>
</dbReference>
<keyword evidence="5 9" id="KW-0255">Endonuclease</keyword>
<comment type="function">
    <text evidence="9">CRISPR (clustered regularly interspaced short palindromic repeat), is an adaptive immune system that provides protection against mobile genetic elements (viruses, transposable elements and conjugative plasmids). CRISPR clusters contain sequences complementary to antecedent mobile elements and target invading nucleic acids. CRISPR clusters are transcribed and processed into CRISPR RNA (crRNA). Functions as a ssRNA-specific endoribonuclease. Involved in the integration of spacer DNA into the CRISPR cassette.</text>
</comment>
<evidence type="ECO:0000256" key="3">
    <source>
        <dbReference type="ARBA" id="ARBA00022722"/>
    </source>
</evidence>
<dbReference type="EMBL" id="JACHHK010000011">
    <property type="protein sequence ID" value="MBB5183951.1"/>
    <property type="molecule type" value="Genomic_DNA"/>
</dbReference>
<evidence type="ECO:0000256" key="1">
    <source>
        <dbReference type="ARBA" id="ARBA00001946"/>
    </source>
</evidence>
<dbReference type="RefSeq" id="WP_183329246.1">
    <property type="nucleotide sequence ID" value="NZ_JACHHK010000011.1"/>
</dbReference>
<evidence type="ECO:0000256" key="7">
    <source>
        <dbReference type="ARBA" id="ARBA00022842"/>
    </source>
</evidence>
<dbReference type="GO" id="GO:0004521">
    <property type="term" value="F:RNA endonuclease activity"/>
    <property type="evidence" value="ECO:0007669"/>
    <property type="project" value="UniProtKB-UniRule"/>
</dbReference>
<sequence>MMVLVTYDVNTQSAFGRKRLRKVAKECLNYGIRVQNSVFECNVDNYIYKKLKNELLDIIDEDEDSLRFYIIGDKYKNSIEHYGVENGVDVEGALIL</sequence>
<dbReference type="GO" id="GO:0043571">
    <property type="term" value="P:maintenance of CRISPR repeat elements"/>
    <property type="evidence" value="ECO:0007669"/>
    <property type="project" value="UniProtKB-UniRule"/>
</dbReference>
<feature type="binding site" evidence="9">
    <location>
        <position position="8"/>
    </location>
    <ligand>
        <name>Mg(2+)</name>
        <dbReference type="ChEBI" id="CHEBI:18420"/>
        <note>catalytic</note>
    </ligand>
</feature>
<keyword evidence="6 9" id="KW-0378">Hydrolase</keyword>
<comment type="caution">
    <text evidence="11">The sequence shown here is derived from an EMBL/GenBank/DDBJ whole genome shotgun (WGS) entry which is preliminary data.</text>
</comment>
<dbReference type="NCBIfam" id="TIGR01573">
    <property type="entry name" value="cas2"/>
    <property type="match status" value="1"/>
</dbReference>
<accession>A0A7W8CYK9</accession>
<dbReference type="Pfam" id="PF09827">
    <property type="entry name" value="CRISPR_Cas2"/>
    <property type="match status" value="1"/>
</dbReference>